<name>A0A328ZFE0_9BURK</name>
<evidence type="ECO:0000313" key="4">
    <source>
        <dbReference type="EMBL" id="RAR84771.1"/>
    </source>
</evidence>
<dbReference type="Gene3D" id="3.40.50.360">
    <property type="match status" value="1"/>
</dbReference>
<keyword evidence="2" id="KW-0560">Oxidoreductase</keyword>
<evidence type="ECO:0000259" key="3">
    <source>
        <dbReference type="Pfam" id="PF02525"/>
    </source>
</evidence>
<dbReference type="PANTHER" id="PTHR10204:SF34">
    <property type="entry name" value="NAD(P)H DEHYDROGENASE [QUINONE] 1 ISOFORM 1"/>
    <property type="match status" value="1"/>
</dbReference>
<comment type="caution">
    <text evidence="4">The sequence shown here is derived from an EMBL/GenBank/DDBJ whole genome shotgun (WGS) entry which is preliminary data.</text>
</comment>
<dbReference type="GO" id="GO:0005829">
    <property type="term" value="C:cytosol"/>
    <property type="evidence" value="ECO:0007669"/>
    <property type="project" value="TreeGrafter"/>
</dbReference>
<proteinExistence type="inferred from homology"/>
<dbReference type="EMBL" id="QLTA01000009">
    <property type="protein sequence ID" value="RAR84771.1"/>
    <property type="molecule type" value="Genomic_DNA"/>
</dbReference>
<feature type="domain" description="Flavodoxin-like fold" evidence="3">
    <location>
        <begin position="4"/>
        <end position="178"/>
    </location>
</feature>
<comment type="similarity">
    <text evidence="1">Belongs to the NAD(P)H dehydrogenase (quinone) family.</text>
</comment>
<dbReference type="GO" id="GO:0003955">
    <property type="term" value="F:NAD(P)H dehydrogenase (quinone) activity"/>
    <property type="evidence" value="ECO:0007669"/>
    <property type="project" value="TreeGrafter"/>
</dbReference>
<organism evidence="4 5">
    <name type="scientific">Paracidovorax anthurii</name>
    <dbReference type="NCBI Taxonomy" id="78229"/>
    <lineage>
        <taxon>Bacteria</taxon>
        <taxon>Pseudomonadati</taxon>
        <taxon>Pseudomonadota</taxon>
        <taxon>Betaproteobacteria</taxon>
        <taxon>Burkholderiales</taxon>
        <taxon>Comamonadaceae</taxon>
        <taxon>Paracidovorax</taxon>
    </lineage>
</organism>
<dbReference type="Pfam" id="PF02525">
    <property type="entry name" value="Flavodoxin_2"/>
    <property type="match status" value="1"/>
</dbReference>
<dbReference type="SUPFAM" id="SSF52218">
    <property type="entry name" value="Flavoproteins"/>
    <property type="match status" value="1"/>
</dbReference>
<evidence type="ECO:0000256" key="1">
    <source>
        <dbReference type="ARBA" id="ARBA00006252"/>
    </source>
</evidence>
<dbReference type="InterPro" id="IPR029039">
    <property type="entry name" value="Flavoprotein-like_sf"/>
</dbReference>
<evidence type="ECO:0000313" key="5">
    <source>
        <dbReference type="Proteomes" id="UP000248856"/>
    </source>
</evidence>
<keyword evidence="5" id="KW-1185">Reference proteome</keyword>
<protein>
    <submittedName>
        <fullName evidence="4">Putative NADPH-quinone reductase</fullName>
    </submittedName>
</protein>
<reference evidence="4 5" key="1">
    <citation type="submission" date="2018-06" db="EMBL/GenBank/DDBJ databases">
        <title>Genomic Encyclopedia of Archaeal and Bacterial Type Strains, Phase II (KMG-II): from individual species to whole genera.</title>
        <authorList>
            <person name="Goeker M."/>
        </authorList>
    </citation>
    <scope>NUCLEOTIDE SEQUENCE [LARGE SCALE GENOMIC DNA]</scope>
    <source>
        <strain evidence="4 5">CFPB 3232</strain>
    </source>
</reference>
<sequence length="191" mass="21923">MSRKITVILGHPDSSSFCGALAERYAAAARAAGHEVRLLKLGDMDFDPILRHGYQRVQPLEPDLQEVSDAILWARHLVFVYPIWWGSIPALLKGMLDRVLLPGYAFRMRKDSPWWDKLLAGRSADLIVTMDTPPWYYRLIYSMPGHHQMKKTILEYCGVKPVRITALGPVRYAPEQRRGRWLQRIERLAAG</sequence>
<dbReference type="InterPro" id="IPR003680">
    <property type="entry name" value="Flavodoxin_fold"/>
</dbReference>
<dbReference type="InterPro" id="IPR051545">
    <property type="entry name" value="NAD(P)H_dehydrogenase_qn"/>
</dbReference>
<accession>A0A328ZFE0</accession>
<dbReference type="Proteomes" id="UP000248856">
    <property type="component" value="Unassembled WGS sequence"/>
</dbReference>
<gene>
    <name evidence="4" type="ORF">AX018_10093</name>
</gene>
<dbReference type="PANTHER" id="PTHR10204">
    <property type="entry name" value="NAD P H OXIDOREDUCTASE-RELATED"/>
    <property type="match status" value="1"/>
</dbReference>
<evidence type="ECO:0000256" key="2">
    <source>
        <dbReference type="ARBA" id="ARBA00023002"/>
    </source>
</evidence>
<dbReference type="AlphaFoldDB" id="A0A328ZFE0"/>
<dbReference type="OrthoDB" id="9798454at2"/>
<dbReference type="RefSeq" id="WP_111876464.1">
    <property type="nucleotide sequence ID" value="NZ_CBCSGC010000063.1"/>
</dbReference>